<name>A0A398B869_9BACI</name>
<keyword evidence="2" id="KW-1185">Reference proteome</keyword>
<protein>
    <submittedName>
        <fullName evidence="1">Uncharacterized protein</fullName>
    </submittedName>
</protein>
<accession>A0A398B869</accession>
<evidence type="ECO:0000313" key="2">
    <source>
        <dbReference type="Proteomes" id="UP000265816"/>
    </source>
</evidence>
<dbReference type="RefSeq" id="WP_119112527.1">
    <property type="nucleotide sequence ID" value="NZ_CBCSEO010000002.1"/>
</dbReference>
<organism evidence="1 2">
    <name type="scientific">Mesobacillus zeae</name>
    <dbReference type="NCBI Taxonomy" id="1917180"/>
    <lineage>
        <taxon>Bacteria</taxon>
        <taxon>Bacillati</taxon>
        <taxon>Bacillota</taxon>
        <taxon>Bacilli</taxon>
        <taxon>Bacillales</taxon>
        <taxon>Bacillaceae</taxon>
        <taxon>Mesobacillus</taxon>
    </lineage>
</organism>
<dbReference type="EMBL" id="QWVT01000015">
    <property type="protein sequence ID" value="RID85674.1"/>
    <property type="molecule type" value="Genomic_DNA"/>
</dbReference>
<reference evidence="1 2" key="1">
    <citation type="submission" date="2018-08" db="EMBL/GenBank/DDBJ databases">
        <title>Bacillus jemisoniae sp. nov., Bacillus chryseoplanitiae sp. nov., Bacillus resnikiae sp. nov., and Bacillus frankliniae sp. nov., isolated from Viking spacecraft and associated surfaces.</title>
        <authorList>
            <person name="Seuylemezian A."/>
            <person name="Vaishampayan P."/>
        </authorList>
    </citation>
    <scope>NUCLEOTIDE SEQUENCE [LARGE SCALE GENOMIC DNA]</scope>
    <source>
        <strain evidence="1 2">JJ-247</strain>
    </source>
</reference>
<proteinExistence type="predicted"/>
<evidence type="ECO:0000313" key="1">
    <source>
        <dbReference type="EMBL" id="RID85674.1"/>
    </source>
</evidence>
<comment type="caution">
    <text evidence="1">The sequence shown here is derived from an EMBL/GenBank/DDBJ whole genome shotgun (WGS) entry which is preliminary data.</text>
</comment>
<sequence length="134" mass="15365">MDKEIRVISTVKIKGKEYQVRGLNFDDTEIISMILDKTDFDLAKYETEAKELVKASKKNKEKLESLGTAVFLKVITDLTKKYYKVHKEFTELIASLIGVKPENVKTMPISTPLVVLKELAKDEDSLDFFSFLKQ</sequence>
<gene>
    <name evidence="1" type="ORF">D1970_08960</name>
</gene>
<dbReference type="Proteomes" id="UP000265816">
    <property type="component" value="Unassembled WGS sequence"/>
</dbReference>
<dbReference type="AlphaFoldDB" id="A0A398B869"/>